<evidence type="ECO:0000313" key="2">
    <source>
        <dbReference type="Proteomes" id="UP001054837"/>
    </source>
</evidence>
<name>A0AAV4SWK5_9ARAC</name>
<protein>
    <submittedName>
        <fullName evidence="1">Uncharacterized protein</fullName>
    </submittedName>
</protein>
<keyword evidence="2" id="KW-1185">Reference proteome</keyword>
<dbReference type="Proteomes" id="UP001054837">
    <property type="component" value="Unassembled WGS sequence"/>
</dbReference>
<proteinExistence type="predicted"/>
<organism evidence="1 2">
    <name type="scientific">Caerostris darwini</name>
    <dbReference type="NCBI Taxonomy" id="1538125"/>
    <lineage>
        <taxon>Eukaryota</taxon>
        <taxon>Metazoa</taxon>
        <taxon>Ecdysozoa</taxon>
        <taxon>Arthropoda</taxon>
        <taxon>Chelicerata</taxon>
        <taxon>Arachnida</taxon>
        <taxon>Araneae</taxon>
        <taxon>Araneomorphae</taxon>
        <taxon>Entelegynae</taxon>
        <taxon>Araneoidea</taxon>
        <taxon>Araneidae</taxon>
        <taxon>Caerostris</taxon>
    </lineage>
</organism>
<dbReference type="EMBL" id="BPLQ01008627">
    <property type="protein sequence ID" value="GIY38520.1"/>
    <property type="molecule type" value="Genomic_DNA"/>
</dbReference>
<accession>A0AAV4SWK5</accession>
<reference evidence="1 2" key="1">
    <citation type="submission" date="2021-06" db="EMBL/GenBank/DDBJ databases">
        <title>Caerostris darwini draft genome.</title>
        <authorList>
            <person name="Kono N."/>
            <person name="Arakawa K."/>
        </authorList>
    </citation>
    <scope>NUCLEOTIDE SEQUENCE [LARGE SCALE GENOMIC DNA]</scope>
</reference>
<comment type="caution">
    <text evidence="1">The sequence shown here is derived from an EMBL/GenBank/DDBJ whole genome shotgun (WGS) entry which is preliminary data.</text>
</comment>
<sequence>MENFSPILIMNGIITQESNYLPQKFNQFPPHPPGIMRMRSGVIDYKRLFHSEAFGINACVSLLIVGEKTLVTTACDVALDATSDRRMNVSSLL</sequence>
<gene>
    <name evidence="1" type="ORF">CDAR_617401</name>
</gene>
<dbReference type="AlphaFoldDB" id="A0AAV4SWK5"/>
<evidence type="ECO:0000313" key="1">
    <source>
        <dbReference type="EMBL" id="GIY38520.1"/>
    </source>
</evidence>